<evidence type="ECO:0000259" key="1">
    <source>
        <dbReference type="PROSITE" id="PS50097"/>
    </source>
</evidence>
<dbReference type="InterPro" id="IPR011333">
    <property type="entry name" value="SKP1/BTB/POZ_sf"/>
</dbReference>
<dbReference type="PROSITE" id="PS50097">
    <property type="entry name" value="BTB"/>
    <property type="match status" value="1"/>
</dbReference>
<organism evidence="2 3">
    <name type="scientific">Nephila pilipes</name>
    <name type="common">Giant wood spider</name>
    <name type="synonym">Nephila maculata</name>
    <dbReference type="NCBI Taxonomy" id="299642"/>
    <lineage>
        <taxon>Eukaryota</taxon>
        <taxon>Metazoa</taxon>
        <taxon>Ecdysozoa</taxon>
        <taxon>Arthropoda</taxon>
        <taxon>Chelicerata</taxon>
        <taxon>Arachnida</taxon>
        <taxon>Araneae</taxon>
        <taxon>Araneomorphae</taxon>
        <taxon>Entelegynae</taxon>
        <taxon>Araneoidea</taxon>
        <taxon>Nephilidae</taxon>
        <taxon>Nephila</taxon>
    </lineage>
</organism>
<dbReference type="EMBL" id="BMAW01044437">
    <property type="protein sequence ID" value="GFS44581.1"/>
    <property type="molecule type" value="Genomic_DNA"/>
</dbReference>
<keyword evidence="3" id="KW-1185">Reference proteome</keyword>
<dbReference type="PANTHER" id="PTHR24413">
    <property type="entry name" value="SPECKLE-TYPE POZ PROTEIN"/>
    <property type="match status" value="1"/>
</dbReference>
<dbReference type="Proteomes" id="UP000887013">
    <property type="component" value="Unassembled WGS sequence"/>
</dbReference>
<name>A0A8X6IGX9_NEPPI</name>
<dbReference type="OrthoDB" id="6436877at2759"/>
<dbReference type="SMART" id="SM00225">
    <property type="entry name" value="BTB"/>
    <property type="match status" value="1"/>
</dbReference>
<proteinExistence type="predicted"/>
<dbReference type="SUPFAM" id="SSF54695">
    <property type="entry name" value="POZ domain"/>
    <property type="match status" value="1"/>
</dbReference>
<dbReference type="InterPro" id="IPR000210">
    <property type="entry name" value="BTB/POZ_dom"/>
</dbReference>
<sequence>MSFKFENDSHDLVKDLETLYRDSSTADVTFIVEGLKLGAHTSIIGCRSSVFAKMLDHDMLEKGTRRIQITDADFQVFDAFLLYLYTAQIKNEDWETVYSLYSLAAKYDASSLKHKCSHWLGKNISLETVCKCCALAELHGDQLLKQITKLFMREHLNETLQTTDWQIIVSDDSQLASEVLSFATSRMQHAPFLSF</sequence>
<dbReference type="Gene3D" id="1.25.40.420">
    <property type="match status" value="1"/>
</dbReference>
<dbReference type="Gene3D" id="3.30.710.10">
    <property type="entry name" value="Potassium Channel Kv1.1, Chain A"/>
    <property type="match status" value="1"/>
</dbReference>
<reference evidence="2" key="1">
    <citation type="submission" date="2020-08" db="EMBL/GenBank/DDBJ databases">
        <title>Multicomponent nature underlies the extraordinary mechanical properties of spider dragline silk.</title>
        <authorList>
            <person name="Kono N."/>
            <person name="Nakamura H."/>
            <person name="Mori M."/>
            <person name="Yoshida Y."/>
            <person name="Ohtoshi R."/>
            <person name="Malay A.D."/>
            <person name="Moran D.A.P."/>
            <person name="Tomita M."/>
            <person name="Numata K."/>
            <person name="Arakawa K."/>
        </authorList>
    </citation>
    <scope>NUCLEOTIDE SEQUENCE</scope>
</reference>
<evidence type="ECO:0000313" key="2">
    <source>
        <dbReference type="EMBL" id="GFS44581.1"/>
    </source>
</evidence>
<gene>
    <name evidence="2" type="primary">rdx_33</name>
    <name evidence="2" type="ORF">NPIL_498251</name>
</gene>
<protein>
    <submittedName>
        <fullName evidence="2">Protein roadkill</fullName>
    </submittedName>
</protein>
<comment type="caution">
    <text evidence="2">The sequence shown here is derived from an EMBL/GenBank/DDBJ whole genome shotgun (WGS) entry which is preliminary data.</text>
</comment>
<dbReference type="Pfam" id="PF00651">
    <property type="entry name" value="BTB"/>
    <property type="match status" value="1"/>
</dbReference>
<feature type="domain" description="BTB" evidence="1">
    <location>
        <begin position="26"/>
        <end position="93"/>
    </location>
</feature>
<dbReference type="AlphaFoldDB" id="A0A8X6IGX9"/>
<accession>A0A8X6IGX9</accession>
<evidence type="ECO:0000313" key="3">
    <source>
        <dbReference type="Proteomes" id="UP000887013"/>
    </source>
</evidence>